<organism evidence="4 5">
    <name type="scientific">Phoenix dactylifera</name>
    <name type="common">Date palm</name>
    <dbReference type="NCBI Taxonomy" id="42345"/>
    <lineage>
        <taxon>Eukaryota</taxon>
        <taxon>Viridiplantae</taxon>
        <taxon>Streptophyta</taxon>
        <taxon>Embryophyta</taxon>
        <taxon>Tracheophyta</taxon>
        <taxon>Spermatophyta</taxon>
        <taxon>Magnoliopsida</taxon>
        <taxon>Liliopsida</taxon>
        <taxon>Arecaceae</taxon>
        <taxon>Coryphoideae</taxon>
        <taxon>Phoeniceae</taxon>
        <taxon>Phoenix</taxon>
    </lineage>
</organism>
<reference evidence="4" key="1">
    <citation type="journal article" date="2019" name="Nat. Commun.">
        <title>Genome-wide association mapping of date palm fruit traits.</title>
        <authorList>
            <person name="Hazzouri K.M."/>
            <person name="Gros-Balthazard M."/>
            <person name="Flowers J.M."/>
            <person name="Copetti D."/>
            <person name="Lemansour A."/>
            <person name="Lebrun M."/>
            <person name="Masmoudi K."/>
            <person name="Ferrand S."/>
            <person name="Dhar M.I."/>
            <person name="Fresquez Z.A."/>
            <person name="Rosas U."/>
            <person name="Zhang J."/>
            <person name="Talag J."/>
            <person name="Lee S."/>
            <person name="Kudrna D."/>
            <person name="Powell R.F."/>
            <person name="Leitch I.J."/>
            <person name="Krueger R.R."/>
            <person name="Wing R.A."/>
            <person name="Amiri K.M.A."/>
            <person name="Purugganan M.D."/>
        </authorList>
    </citation>
    <scope>NUCLEOTIDE SEQUENCE [LARGE SCALE GENOMIC DNA]</scope>
    <source>
        <strain evidence="4">cv. Khalas</strain>
    </source>
</reference>
<dbReference type="GO" id="GO:0098542">
    <property type="term" value="P:defense response to other organism"/>
    <property type="evidence" value="ECO:0007669"/>
    <property type="project" value="InterPro"/>
</dbReference>
<feature type="transmembrane region" description="Helical" evidence="3">
    <location>
        <begin position="6"/>
        <end position="27"/>
    </location>
</feature>
<keyword evidence="4" id="KW-1185">Reference proteome</keyword>
<keyword evidence="3" id="KW-0812">Transmembrane</keyword>
<protein>
    <submittedName>
        <fullName evidence="5">Protein NDR1-like</fullName>
    </submittedName>
</protein>
<dbReference type="PANTHER" id="PTHR31415">
    <property type="entry name" value="OS05G0367900 PROTEIN"/>
    <property type="match status" value="1"/>
</dbReference>
<evidence type="ECO:0000256" key="3">
    <source>
        <dbReference type="SAM" id="Phobius"/>
    </source>
</evidence>
<evidence type="ECO:0000256" key="1">
    <source>
        <dbReference type="ARBA" id="ARBA00004370"/>
    </source>
</evidence>
<accession>A0A8B7CQX3</accession>
<dbReference type="InterPro" id="IPR044839">
    <property type="entry name" value="NDR1-like"/>
</dbReference>
<dbReference type="GO" id="GO:0009506">
    <property type="term" value="C:plasmodesma"/>
    <property type="evidence" value="ECO:0007669"/>
    <property type="project" value="TreeGrafter"/>
</dbReference>
<feature type="transmembrane region" description="Helical" evidence="3">
    <location>
        <begin position="189"/>
        <end position="211"/>
    </location>
</feature>
<proteinExistence type="predicted"/>
<dbReference type="GO" id="GO:0005886">
    <property type="term" value="C:plasma membrane"/>
    <property type="evidence" value="ECO:0007669"/>
    <property type="project" value="TreeGrafter"/>
</dbReference>
<dbReference type="KEGG" id="pda:103717679"/>
<keyword evidence="3" id="KW-1133">Transmembrane helix</keyword>
<name>A0A8B7CQX3_PHODC</name>
<reference evidence="5" key="2">
    <citation type="submission" date="2025-08" db="UniProtKB">
        <authorList>
            <consortium name="RefSeq"/>
        </authorList>
    </citation>
    <scope>IDENTIFICATION</scope>
    <source>
        <tissue evidence="5">Young leaves</tissue>
    </source>
</reference>
<dbReference type="GeneID" id="103717679"/>
<evidence type="ECO:0000313" key="4">
    <source>
        <dbReference type="Proteomes" id="UP000228380"/>
    </source>
</evidence>
<gene>
    <name evidence="5" type="primary">LOC103717679</name>
</gene>
<comment type="subcellular location">
    <subcellularLocation>
        <location evidence="1">Membrane</location>
    </subcellularLocation>
</comment>
<sequence>MSESGGLCRLCVGCQLTMGFIALFLWLSYRPIKPRFYVTSFSLAAAPNSTASNPPLSDPIASFVLEIENKNKEMGIYHDDLNVSLSFFPNSSSSAAAAAALIPAFYQGHQKTADKPGNFSGPGLRKERAPWAAAVTNGTAVFRVGVESAFRYKVFGRKTRHHPVRLAGDVPVDAEGKKTGKKGIRLRSAAPLVLASRPIMLLVCTAVYILLTYCY</sequence>
<dbReference type="PANTHER" id="PTHR31415:SF125">
    <property type="entry name" value="HARPIN INDUCING PROTEIN 1-LIKE 9"/>
    <property type="match status" value="1"/>
</dbReference>
<dbReference type="RefSeq" id="XP_008804376.2">
    <property type="nucleotide sequence ID" value="XM_008806154.2"/>
</dbReference>
<dbReference type="Proteomes" id="UP000228380">
    <property type="component" value="Chromosome 4"/>
</dbReference>
<dbReference type="AlphaFoldDB" id="A0A8B7CQX3"/>
<evidence type="ECO:0000256" key="2">
    <source>
        <dbReference type="ARBA" id="ARBA00023136"/>
    </source>
</evidence>
<keyword evidence="2 3" id="KW-0472">Membrane</keyword>
<dbReference type="OrthoDB" id="1914670at2759"/>
<evidence type="ECO:0000313" key="5">
    <source>
        <dbReference type="RefSeq" id="XP_008804376.2"/>
    </source>
</evidence>